<dbReference type="EMBL" id="PNHK01000001">
    <property type="protein sequence ID" value="PMD06046.1"/>
    <property type="molecule type" value="Genomic_DNA"/>
</dbReference>
<evidence type="ECO:0000313" key="3">
    <source>
        <dbReference type="EMBL" id="PMD06046.1"/>
    </source>
</evidence>
<dbReference type="Pfam" id="PF04294">
    <property type="entry name" value="VanW"/>
    <property type="match status" value="1"/>
</dbReference>
<evidence type="ECO:0000313" key="4">
    <source>
        <dbReference type="Proteomes" id="UP000235598"/>
    </source>
</evidence>
<reference evidence="3 4" key="1">
    <citation type="submission" date="2017-09" db="EMBL/GenBank/DDBJ databases">
        <title>Bacterial strain isolated from the female urinary microbiota.</title>
        <authorList>
            <person name="Thomas-White K."/>
            <person name="Kumar N."/>
            <person name="Forster S."/>
            <person name="Putonti C."/>
            <person name="Lawley T."/>
            <person name="Wolfe A.J."/>
        </authorList>
    </citation>
    <scope>NUCLEOTIDE SEQUENCE [LARGE SCALE GENOMIC DNA]</scope>
    <source>
        <strain evidence="3 4">UMB1301</strain>
    </source>
</reference>
<feature type="chain" id="PRO_5038709756" description="YoaR-like putative peptidoglycan binding domain-containing protein" evidence="1">
    <location>
        <begin position="33"/>
        <end position="553"/>
    </location>
</feature>
<dbReference type="PANTHER" id="PTHR35788:SF1">
    <property type="entry name" value="EXPORTED PROTEIN"/>
    <property type="match status" value="1"/>
</dbReference>
<organism evidence="3 4">
    <name type="scientific">Brevibacterium paucivorans</name>
    <dbReference type="NCBI Taxonomy" id="170994"/>
    <lineage>
        <taxon>Bacteria</taxon>
        <taxon>Bacillati</taxon>
        <taxon>Actinomycetota</taxon>
        <taxon>Actinomycetes</taxon>
        <taxon>Micrococcales</taxon>
        <taxon>Brevibacteriaceae</taxon>
        <taxon>Brevibacterium</taxon>
    </lineage>
</organism>
<dbReference type="InterPro" id="IPR022029">
    <property type="entry name" value="YoaR-like_PG-bd"/>
</dbReference>
<feature type="signal peptide" evidence="1">
    <location>
        <begin position="1"/>
        <end position="32"/>
    </location>
</feature>
<evidence type="ECO:0000256" key="1">
    <source>
        <dbReference type="SAM" id="SignalP"/>
    </source>
</evidence>
<dbReference type="InterPro" id="IPR052913">
    <property type="entry name" value="Glycopeptide_resist_protein"/>
</dbReference>
<proteinExistence type="predicted"/>
<sequence length="553" mass="59462">MKRVAKFVGIGVCGLALIYLVVAFLTSRAALAGTSVAGVDVAGKSVDEIPGVLEEALKDKADEDIAVKVESGNGDTKVSPEDAGVGVDYEASAQKVAGFTLNPVTLYERFNNRTDQPPELKVDDSRLTTSAGAVAKNLEKEPESATLAFEKKSVRLTPSKDGTKVDPELVVQGIREQWLVEDAVTVKDEVNHPDFTTEDAEKVKREVAEPALKDDVTLNVEGDVEEGKELTVTPEAIAKHGSFNESGELTFDERFRTTVMNDNPDVGEAGRDASFEFVDGKPKVVPSRDGVSVNKDELAKAVRDAIGADDRSAAITLGAEPADFSTEDAEKLDLSDTISDFATPYSSSPARDTNLKVSTRAVSGTVLQPGEQFSLNKTLGPRTASAGYKQAGVISGGQMKKDFGGGVSQVSTTLFNAAFFAGFDLDEHKAHSRYISRYPEGRETTLDYRSIDLKFTNNTDKPVVLDMYLEGGKVHARVLGVKTVDVEADASSRFAYTSPSTIKGSGSTCKPQSPRQGWSIKIFRTIKEHGSGKVIKKDDFVTVYNPVHRVTCS</sequence>
<keyword evidence="1" id="KW-0732">Signal</keyword>
<protein>
    <recommendedName>
        <fullName evidence="2">YoaR-like putative peptidoglycan binding domain-containing protein</fullName>
    </recommendedName>
</protein>
<name>A0A2N6VPI9_9MICO</name>
<dbReference type="InterPro" id="IPR007391">
    <property type="entry name" value="Vancomycin_resist_VanW"/>
</dbReference>
<dbReference type="OrthoDB" id="9813301at2"/>
<dbReference type="PANTHER" id="PTHR35788">
    <property type="entry name" value="EXPORTED PROTEIN-RELATED"/>
    <property type="match status" value="1"/>
</dbReference>
<accession>A0A2N6VPI9</accession>
<comment type="caution">
    <text evidence="3">The sequence shown here is derived from an EMBL/GenBank/DDBJ whole genome shotgun (WGS) entry which is preliminary data.</text>
</comment>
<dbReference type="RefSeq" id="WP_102237702.1">
    <property type="nucleotide sequence ID" value="NZ_BAAAIM010000007.1"/>
</dbReference>
<feature type="domain" description="YoaR-like putative peptidoglycan binding" evidence="2">
    <location>
        <begin position="77"/>
        <end position="176"/>
    </location>
</feature>
<feature type="domain" description="YoaR-like putative peptidoglycan binding" evidence="2">
    <location>
        <begin position="247"/>
        <end position="309"/>
    </location>
</feature>
<gene>
    <name evidence="3" type="ORF">CJ199_01200</name>
</gene>
<dbReference type="Pfam" id="PF12229">
    <property type="entry name" value="PG_binding_4"/>
    <property type="match status" value="2"/>
</dbReference>
<dbReference type="AlphaFoldDB" id="A0A2N6VPI9"/>
<evidence type="ECO:0000259" key="2">
    <source>
        <dbReference type="Pfam" id="PF12229"/>
    </source>
</evidence>
<dbReference type="Proteomes" id="UP000235598">
    <property type="component" value="Unassembled WGS sequence"/>
</dbReference>